<organism evidence="1 4">
    <name type="scientific">Ligilactobacillus murinus</name>
    <dbReference type="NCBI Taxonomy" id="1622"/>
    <lineage>
        <taxon>Bacteria</taxon>
        <taxon>Bacillati</taxon>
        <taxon>Bacillota</taxon>
        <taxon>Bacilli</taxon>
        <taxon>Lactobacillales</taxon>
        <taxon>Lactobacillaceae</taxon>
        <taxon>Ligilactobacillus</taxon>
    </lineage>
</organism>
<dbReference type="EMBL" id="CP023566">
    <property type="protein sequence ID" value="AWZ41375.1"/>
    <property type="molecule type" value="Genomic_DNA"/>
</dbReference>
<dbReference type="KEGG" id="lmur:CPS94_01195"/>
<dbReference type="GeneID" id="48465734"/>
<dbReference type="EMBL" id="CP023565">
    <property type="protein sequence ID" value="AWZ37635.1"/>
    <property type="molecule type" value="Genomic_DNA"/>
</dbReference>
<protein>
    <submittedName>
        <fullName evidence="1">Uncharacterized protein</fullName>
    </submittedName>
</protein>
<proteinExistence type="predicted"/>
<dbReference type="Proteomes" id="UP000250153">
    <property type="component" value="Chromosome"/>
</dbReference>
<evidence type="ECO:0000313" key="4">
    <source>
        <dbReference type="Proteomes" id="UP000250153"/>
    </source>
</evidence>
<dbReference type="RefSeq" id="WP_112195656.1">
    <property type="nucleotide sequence ID" value="NZ_CP023565.1"/>
</dbReference>
<evidence type="ECO:0000313" key="3">
    <source>
        <dbReference type="Proteomes" id="UP000250143"/>
    </source>
</evidence>
<dbReference type="Proteomes" id="UP000250143">
    <property type="component" value="Chromosome"/>
</dbReference>
<sequence>MCEEVKLLLAWKDKLATGPWGEWCYRPGNLPYVKYSQTVENFIREVELFVYDQPQLNLENYQLILSQAQVDVETVTELSNLSSQVLLAALVRIIKREEFSEGYILRFLQNRLIVDILVELAQKLSSTTEKKYMFCQVEFIPDEPLYTYLCDDETIKEGDEVVVPVGPAEEMHIVKVKKIIYATAANAPYPFERCKKVIEKLETRSDLASVEKDIFTVTSQSVDALDTLIGTFRLKKDDRPLAIECLEACFSKTNENQRGTLIVKAARPDVYLTDPEVYLCLDNTPKVQMLEKITQSLGGIGNEWQKIELRSVNDLEMQLEEAPELAKVELKFASSHDVSAIWIDYFITADGITVYFSEWEKNNE</sequence>
<reference evidence="3 4" key="1">
    <citation type="submission" date="2017-09" db="EMBL/GenBank/DDBJ databases">
        <title>Predominant Lactobacillus spp. isolated from feces of mice subjected to short-term calorie restriction.</title>
        <authorList>
            <person name="Zhang C."/>
            <person name="Zhao L."/>
            <person name="Pan F."/>
        </authorList>
    </citation>
    <scope>NUCLEOTIDE SEQUENCE [LARGE SCALE GENOMIC DNA]</scope>
    <source>
        <strain evidence="2 3">CR141</strain>
        <strain evidence="1 4">CR147</strain>
    </source>
</reference>
<dbReference type="AlphaFoldDB" id="A0AAD0L1M8"/>
<evidence type="ECO:0000313" key="2">
    <source>
        <dbReference type="EMBL" id="AWZ41375.1"/>
    </source>
</evidence>
<evidence type="ECO:0000313" key="1">
    <source>
        <dbReference type="EMBL" id="AWZ37635.1"/>
    </source>
</evidence>
<accession>A0AAD0L1M8</accession>
<keyword evidence="3" id="KW-1185">Reference proteome</keyword>
<gene>
    <name evidence="2" type="ORF">CPQ89_10275</name>
    <name evidence="1" type="ORF">CPS94_01195</name>
</gene>
<name>A0AAD0L1M8_9LACO</name>